<organism evidence="1 2">
    <name type="scientific">Fonsecaea erecta</name>
    <dbReference type="NCBI Taxonomy" id="1367422"/>
    <lineage>
        <taxon>Eukaryota</taxon>
        <taxon>Fungi</taxon>
        <taxon>Dikarya</taxon>
        <taxon>Ascomycota</taxon>
        <taxon>Pezizomycotina</taxon>
        <taxon>Eurotiomycetes</taxon>
        <taxon>Chaetothyriomycetidae</taxon>
        <taxon>Chaetothyriales</taxon>
        <taxon>Herpotrichiellaceae</taxon>
        <taxon>Fonsecaea</taxon>
    </lineage>
</organism>
<dbReference type="AlphaFoldDB" id="A0A178Z8J7"/>
<evidence type="ECO:0000313" key="1">
    <source>
        <dbReference type="EMBL" id="OAP55776.1"/>
    </source>
</evidence>
<name>A0A178Z8J7_9EURO</name>
<dbReference type="RefSeq" id="XP_018689143.1">
    <property type="nucleotide sequence ID" value="XM_018841434.1"/>
</dbReference>
<proteinExistence type="predicted"/>
<comment type="caution">
    <text evidence="1">The sequence shown here is derived from an EMBL/GenBank/DDBJ whole genome shotgun (WGS) entry which is preliminary data.</text>
</comment>
<keyword evidence="2" id="KW-1185">Reference proteome</keyword>
<accession>A0A178Z8J7</accession>
<dbReference type="Proteomes" id="UP000078343">
    <property type="component" value="Unassembled WGS sequence"/>
</dbReference>
<protein>
    <submittedName>
        <fullName evidence="1">Uncharacterized protein</fullName>
    </submittedName>
</protein>
<dbReference type="GeneID" id="30014096"/>
<gene>
    <name evidence="1" type="ORF">AYL99_09928</name>
</gene>
<dbReference type="EMBL" id="LVYI01000010">
    <property type="protein sequence ID" value="OAP55776.1"/>
    <property type="molecule type" value="Genomic_DNA"/>
</dbReference>
<sequence length="196" mass="22052">MNQHWSSPKFGRNPQTKRTASTTAVVGEFTYVFLNRPNTDFIDWIRFKDPQNPVRGTIDNIIAKHGPIASLVFSDNSIRLYYSGVSEDENFKGKLLVRELKFPAANATDTSNGWIKPATDASAKKSELNFEENVSEGTRLLNALSFLSCSTKNTPNGLIPVVTYRDISKDHYIYAERNNKTNSWTASQLQLEPTKS</sequence>
<reference evidence="1 2" key="1">
    <citation type="submission" date="2016-04" db="EMBL/GenBank/DDBJ databases">
        <title>Draft genome of Fonsecaea erecta CBS 125763.</title>
        <authorList>
            <person name="Weiss V.A."/>
            <person name="Vicente V.A."/>
            <person name="Raittz R.T."/>
            <person name="Moreno L.F."/>
            <person name="De Souza E.M."/>
            <person name="Pedrosa F.O."/>
            <person name="Steffens M.B."/>
            <person name="Faoro H."/>
            <person name="Tadra-Sfeir M.Z."/>
            <person name="Najafzadeh M.J."/>
            <person name="Felipe M.S."/>
            <person name="Teixeira M."/>
            <person name="Sun J."/>
            <person name="Xi L."/>
            <person name="Gomes R."/>
            <person name="De Azevedo C.M."/>
            <person name="Salgado C.G."/>
            <person name="Da Silva M.B."/>
            <person name="Nascimento M.F."/>
            <person name="Queiroz-Telles F."/>
            <person name="Attili D.S."/>
            <person name="Gorbushina A."/>
        </authorList>
    </citation>
    <scope>NUCLEOTIDE SEQUENCE [LARGE SCALE GENOMIC DNA]</scope>
    <source>
        <strain evidence="1 2">CBS 125763</strain>
    </source>
</reference>
<dbReference type="OrthoDB" id="10531315at2759"/>
<evidence type="ECO:0000313" key="2">
    <source>
        <dbReference type="Proteomes" id="UP000078343"/>
    </source>
</evidence>